<dbReference type="InterPro" id="IPR010285">
    <property type="entry name" value="DNA_helicase_pif1-like_DEAD"/>
</dbReference>
<dbReference type="GO" id="GO:0006310">
    <property type="term" value="P:DNA recombination"/>
    <property type="evidence" value="ECO:0007669"/>
    <property type="project" value="UniProtKB-KW"/>
</dbReference>
<comment type="caution">
    <text evidence="3">The sequence shown here is derived from an EMBL/GenBank/DDBJ whole genome shotgun (WGS) entry which is preliminary data.</text>
</comment>
<reference evidence="3 4" key="1">
    <citation type="journal article" date="2018" name="Cell">
        <title>The Chara Genome: Secondary Complexity and Implications for Plant Terrestrialization.</title>
        <authorList>
            <person name="Nishiyama T."/>
            <person name="Sakayama H."/>
            <person name="Vries J.D."/>
            <person name="Buschmann H."/>
            <person name="Saint-Marcoux D."/>
            <person name="Ullrich K.K."/>
            <person name="Haas F.B."/>
            <person name="Vanderstraeten L."/>
            <person name="Becker D."/>
            <person name="Lang D."/>
            <person name="Vosolsobe S."/>
            <person name="Rombauts S."/>
            <person name="Wilhelmsson P.K.I."/>
            <person name="Janitza P."/>
            <person name="Kern R."/>
            <person name="Heyl A."/>
            <person name="Rumpler F."/>
            <person name="Villalobos L.I.A.C."/>
            <person name="Clay J.M."/>
            <person name="Skokan R."/>
            <person name="Toyoda A."/>
            <person name="Suzuki Y."/>
            <person name="Kagoshima H."/>
            <person name="Schijlen E."/>
            <person name="Tajeshwar N."/>
            <person name="Catarino B."/>
            <person name="Hetherington A.J."/>
            <person name="Saltykova A."/>
            <person name="Bonnot C."/>
            <person name="Breuninger H."/>
            <person name="Symeonidi A."/>
            <person name="Radhakrishnan G.V."/>
            <person name="Van Nieuwerburgh F."/>
            <person name="Deforce D."/>
            <person name="Chang C."/>
            <person name="Karol K.G."/>
            <person name="Hedrich R."/>
            <person name="Ulvskov P."/>
            <person name="Glockner G."/>
            <person name="Delwiche C.F."/>
            <person name="Petrasek J."/>
            <person name="Van de Peer Y."/>
            <person name="Friml J."/>
            <person name="Beilby M."/>
            <person name="Dolan L."/>
            <person name="Kohara Y."/>
            <person name="Sugano S."/>
            <person name="Fujiyama A."/>
            <person name="Delaux P.-M."/>
            <person name="Quint M."/>
            <person name="TheiBen G."/>
            <person name="Hagemann M."/>
            <person name="Harholt J."/>
            <person name="Dunand C."/>
            <person name="Zachgo S."/>
            <person name="Langdale J."/>
            <person name="Maumus F."/>
            <person name="Straeten D.V.D."/>
            <person name="Gould S.B."/>
            <person name="Rensing S.A."/>
        </authorList>
    </citation>
    <scope>NUCLEOTIDE SEQUENCE [LARGE SCALE GENOMIC DNA]</scope>
    <source>
        <strain evidence="3 4">S276</strain>
    </source>
</reference>
<keyword evidence="1" id="KW-0067">ATP-binding</keyword>
<dbReference type="Gramene" id="GBG78611">
    <property type="protein sequence ID" value="GBG78611"/>
    <property type="gene ID" value="CBR_g27837"/>
</dbReference>
<dbReference type="STRING" id="69332.A0A388L8G5"/>
<name>A0A388L8G5_CHABU</name>
<proteinExistence type="inferred from homology"/>
<dbReference type="InterPro" id="IPR027417">
    <property type="entry name" value="P-loop_NTPase"/>
</dbReference>
<dbReference type="SUPFAM" id="SSF52540">
    <property type="entry name" value="P-loop containing nucleoside triphosphate hydrolases"/>
    <property type="match status" value="1"/>
</dbReference>
<comment type="cofactor">
    <cofactor evidence="1">
        <name>Mg(2+)</name>
        <dbReference type="ChEBI" id="CHEBI:18420"/>
    </cofactor>
</comment>
<evidence type="ECO:0000313" key="4">
    <source>
        <dbReference type="Proteomes" id="UP000265515"/>
    </source>
</evidence>
<keyword evidence="1" id="KW-0547">Nucleotide-binding</keyword>
<evidence type="ECO:0000259" key="2">
    <source>
        <dbReference type="Pfam" id="PF05970"/>
    </source>
</evidence>
<evidence type="ECO:0000313" key="3">
    <source>
        <dbReference type="EMBL" id="GBG78611.1"/>
    </source>
</evidence>
<gene>
    <name evidence="3" type="ORF">CBR_g27837</name>
</gene>
<dbReference type="PANTHER" id="PTHR10492:SF57">
    <property type="entry name" value="ATP-DEPENDENT DNA HELICASE"/>
    <property type="match status" value="1"/>
</dbReference>
<dbReference type="PANTHER" id="PTHR10492">
    <property type="match status" value="1"/>
</dbReference>
<keyword evidence="1" id="KW-0227">DNA damage</keyword>
<accession>A0A388L8G5</accession>
<evidence type="ECO:0000256" key="1">
    <source>
        <dbReference type="RuleBase" id="RU363044"/>
    </source>
</evidence>
<dbReference type="GO" id="GO:0006281">
    <property type="term" value="P:DNA repair"/>
    <property type="evidence" value="ECO:0007669"/>
    <property type="project" value="UniProtKB-KW"/>
</dbReference>
<dbReference type="Gene3D" id="3.40.50.300">
    <property type="entry name" value="P-loop containing nucleotide triphosphate hydrolases"/>
    <property type="match status" value="1"/>
</dbReference>
<dbReference type="EC" id="5.6.2.3" evidence="1"/>
<dbReference type="GO" id="GO:0005524">
    <property type="term" value="F:ATP binding"/>
    <property type="evidence" value="ECO:0007669"/>
    <property type="project" value="UniProtKB-KW"/>
</dbReference>
<dbReference type="EMBL" id="BFEA01000299">
    <property type="protein sequence ID" value="GBG78611.1"/>
    <property type="molecule type" value="Genomic_DNA"/>
</dbReference>
<dbReference type="GO" id="GO:0016887">
    <property type="term" value="F:ATP hydrolysis activity"/>
    <property type="evidence" value="ECO:0007669"/>
    <property type="project" value="RHEA"/>
</dbReference>
<keyword evidence="1" id="KW-0234">DNA repair</keyword>
<dbReference type="Pfam" id="PF05970">
    <property type="entry name" value="PIF1"/>
    <property type="match status" value="1"/>
</dbReference>
<comment type="catalytic activity">
    <reaction evidence="1">
        <text>ATP + H2O = ADP + phosphate + H(+)</text>
        <dbReference type="Rhea" id="RHEA:13065"/>
        <dbReference type="ChEBI" id="CHEBI:15377"/>
        <dbReference type="ChEBI" id="CHEBI:15378"/>
        <dbReference type="ChEBI" id="CHEBI:30616"/>
        <dbReference type="ChEBI" id="CHEBI:43474"/>
        <dbReference type="ChEBI" id="CHEBI:456216"/>
        <dbReference type="EC" id="5.6.2.3"/>
    </reaction>
</comment>
<dbReference type="GO" id="GO:0043139">
    <property type="term" value="F:5'-3' DNA helicase activity"/>
    <property type="evidence" value="ECO:0007669"/>
    <property type="project" value="UniProtKB-EC"/>
</dbReference>
<comment type="similarity">
    <text evidence="1">Belongs to the helicase family.</text>
</comment>
<keyword evidence="4" id="KW-1185">Reference proteome</keyword>
<dbReference type="GO" id="GO:0000723">
    <property type="term" value="P:telomere maintenance"/>
    <property type="evidence" value="ECO:0007669"/>
    <property type="project" value="InterPro"/>
</dbReference>
<organism evidence="3 4">
    <name type="scientific">Chara braunii</name>
    <name type="common">Braun's stonewort</name>
    <dbReference type="NCBI Taxonomy" id="69332"/>
    <lineage>
        <taxon>Eukaryota</taxon>
        <taxon>Viridiplantae</taxon>
        <taxon>Streptophyta</taxon>
        <taxon>Charophyceae</taxon>
        <taxon>Charales</taxon>
        <taxon>Characeae</taxon>
        <taxon>Chara</taxon>
    </lineage>
</organism>
<keyword evidence="1" id="KW-0347">Helicase</keyword>
<feature type="domain" description="DNA helicase Pif1-like DEAD-box helicase" evidence="2">
    <location>
        <begin position="227"/>
        <end position="413"/>
    </location>
</feature>
<dbReference type="Proteomes" id="UP000265515">
    <property type="component" value="Unassembled WGS sequence"/>
</dbReference>
<dbReference type="AlphaFoldDB" id="A0A388L8G5"/>
<keyword evidence="1" id="KW-0378">Hydrolase</keyword>
<keyword evidence="1" id="KW-0233">DNA recombination</keyword>
<protein>
    <recommendedName>
        <fullName evidence="1">ATP-dependent DNA helicase</fullName>
        <ecNumber evidence="1">5.6.2.3</ecNumber>
    </recommendedName>
</protein>
<dbReference type="OrthoDB" id="272985at2759"/>
<sequence>MNMVVDSQVDRPVEGISWSNVLRQIRARSDGDGLFGKWLADARTEREYLEACGERYEYGMASQIHDMEQCLLQRKSKVPYGIAGKVPNDSALKGECGRYLTDNEGLRWTQDELLGMLKKKEEEVTVLRSAFAKIEVNARSVLESFLERKRSEECLVLFDLDRILHEYGKNIRLFGLYYLTPDGKTIVDNMNRHYENRTMSSIINDELSYDPIEMQTKFKSNFRRLWSRQRALVQRVIRAVEEKQPLYAFVDAPAGTGKTFCIKTILAGIRSRNGIGLAVASSGIAATLFTNGRTFHSRFRAPLKLDNTRPFNIPKQSDLAELIRRADLIVWDEALMSNKFHLEALDITLQDVCNSNLPFGGKVLLFSGDFRQVLPVMKHWSRAQQIDASIKMSPLWKLFEVHCLTENMRILSLGDDAMTGMYGMFFMRIGNGDHIRFVPNEHATVKLPHEICTDKPIRDLISWTFEDVCEHVNNVDYFYARLILCATNDDAGCVNDMVLNDFPGEVLRALRTIPTDVLFNDDRDPCLKSQRGEGEGIARAPSQTRNCATIVEVPDDSNPPPPVPRVPHPRTYLSQWFDDAKKVGLRKVLNEIFFKMFVKTATVVKDERIWEKFLDWQRTKLTNMCLERGSSLPSNPLNISDVESCWMFQSLLHDEYIALSNEEIVRMTFDLPYCLTDETIPKPFFRYARIQSLIKRVPVGVASSAPPSTTVRPLSLPAPSPANCQRLADYASSFNVGTPIVTASTVVSASPAAMFTPSPAPCVVPAPVSPAAQLHVRIGGLPEVTPSTFDIAVYESLASVGPKKLHAHLSYLDSSHRLQDIAQAADELHTDMNTWRSVDAAIHLDYHRQRQSRFQTFEDYRRKVLQQSSVRDMLREFRSTNGS</sequence>